<organism evidence="3 4">
    <name type="scientific">Dioszegia hungarica</name>
    <dbReference type="NCBI Taxonomy" id="4972"/>
    <lineage>
        <taxon>Eukaryota</taxon>
        <taxon>Fungi</taxon>
        <taxon>Dikarya</taxon>
        <taxon>Basidiomycota</taxon>
        <taxon>Agaricomycotina</taxon>
        <taxon>Tremellomycetes</taxon>
        <taxon>Tremellales</taxon>
        <taxon>Bulleribasidiaceae</taxon>
        <taxon>Dioszegia</taxon>
    </lineage>
</organism>
<accession>A0AA38H6L5</accession>
<evidence type="ECO:0000256" key="1">
    <source>
        <dbReference type="SAM" id="MobiDB-lite"/>
    </source>
</evidence>
<keyword evidence="2" id="KW-0812">Transmembrane</keyword>
<name>A0AA38H6L5_9TREE</name>
<sequence>MLSPAFDNTAYLPLTLLPALSPSPFQSHPHSQPHSHSGRPAFPRSPGTPRARLSAALSTSPYFSPSNPFSARPAAGALSARYTIINTLSSPSATPTPSASLRPDTLVRAGSRTLRQRDCRRDGLGAGPVGTPIHPLSLGGSLIQEDAREGKKSVKGMGKTVAGLVAWVVLGMVVSAALLSLRASMEGGVGGVGTVMISTAGEWDGVVGEDVWAMAAEEGSEAIKGIWA</sequence>
<feature type="region of interest" description="Disordered" evidence="1">
    <location>
        <begin position="23"/>
        <end position="52"/>
    </location>
</feature>
<dbReference type="Proteomes" id="UP001164286">
    <property type="component" value="Unassembled WGS sequence"/>
</dbReference>
<dbReference type="EMBL" id="JAKWFO010000006">
    <property type="protein sequence ID" value="KAI9634848.1"/>
    <property type="molecule type" value="Genomic_DNA"/>
</dbReference>
<gene>
    <name evidence="3" type="ORF">MKK02DRAFT_27981</name>
</gene>
<keyword evidence="2" id="KW-0472">Membrane</keyword>
<evidence type="ECO:0000313" key="3">
    <source>
        <dbReference type="EMBL" id="KAI9634848.1"/>
    </source>
</evidence>
<comment type="caution">
    <text evidence="3">The sequence shown here is derived from an EMBL/GenBank/DDBJ whole genome shotgun (WGS) entry which is preliminary data.</text>
</comment>
<keyword evidence="4" id="KW-1185">Reference proteome</keyword>
<dbReference type="AlphaFoldDB" id="A0AA38H6L5"/>
<dbReference type="RefSeq" id="XP_052944625.1">
    <property type="nucleotide sequence ID" value="XM_053087454.1"/>
</dbReference>
<keyword evidence="2" id="KW-1133">Transmembrane helix</keyword>
<reference evidence="3" key="1">
    <citation type="journal article" date="2022" name="G3 (Bethesda)">
        <title>High quality genome of the basidiomycete yeast Dioszegia hungarica PDD-24b-2 isolated from cloud water.</title>
        <authorList>
            <person name="Jarrige D."/>
            <person name="Haridas S."/>
            <person name="Bleykasten-Grosshans C."/>
            <person name="Joly M."/>
            <person name="Nadalig T."/>
            <person name="Sancelme M."/>
            <person name="Vuilleumier S."/>
            <person name="Grigoriev I.V."/>
            <person name="Amato P."/>
            <person name="Bringel F."/>
        </authorList>
    </citation>
    <scope>NUCLEOTIDE SEQUENCE</scope>
    <source>
        <strain evidence="3">PDD-24b-2</strain>
    </source>
</reference>
<protein>
    <submittedName>
        <fullName evidence="3">Uncharacterized protein</fullName>
    </submittedName>
</protein>
<dbReference type="GeneID" id="77726659"/>
<evidence type="ECO:0000313" key="4">
    <source>
        <dbReference type="Proteomes" id="UP001164286"/>
    </source>
</evidence>
<evidence type="ECO:0000256" key="2">
    <source>
        <dbReference type="SAM" id="Phobius"/>
    </source>
</evidence>
<feature type="transmembrane region" description="Helical" evidence="2">
    <location>
        <begin position="161"/>
        <end position="181"/>
    </location>
</feature>
<proteinExistence type="predicted"/>